<organism evidence="1">
    <name type="scientific">Siphoviridae sp. ctnFo11</name>
    <dbReference type="NCBI Taxonomy" id="2826454"/>
    <lineage>
        <taxon>Viruses</taxon>
        <taxon>Duplodnaviria</taxon>
        <taxon>Heunggongvirae</taxon>
        <taxon>Uroviricota</taxon>
        <taxon>Caudoviricetes</taxon>
    </lineage>
</organism>
<dbReference type="Pfam" id="PF11114">
    <property type="entry name" value="Minor_capsid_2"/>
    <property type="match status" value="1"/>
</dbReference>
<evidence type="ECO:0000313" key="1">
    <source>
        <dbReference type="EMBL" id="DAD89617.1"/>
    </source>
</evidence>
<reference evidence="1" key="1">
    <citation type="journal article" date="2021" name="Proc. Natl. Acad. Sci. U.S.A.">
        <title>A Catalog of Tens of Thousands of Viruses from Human Metagenomes Reveals Hidden Associations with Chronic Diseases.</title>
        <authorList>
            <person name="Tisza M.J."/>
            <person name="Buck C.B."/>
        </authorList>
    </citation>
    <scope>NUCLEOTIDE SEQUENCE</scope>
    <source>
        <strain evidence="1">CtnFo11</strain>
    </source>
</reference>
<protein>
    <submittedName>
        <fullName evidence="1">Minor capsid protein</fullName>
    </submittedName>
</protein>
<sequence>MQYNRTVGCVQIHIDTKRIDENIRNAQKLLNMQVAADCDPYVPFLNGALAGSVNYPDGIYGGAIEWNTPYAHYQYMGMVYGPNIPKYDDEGNLIGFWSPPEKHPEGRPLHYNPSEEHPFATDHWFERAKDAHGKEWIDLVKREVGKG</sequence>
<name>A0A8S5N4Q4_9CAUD</name>
<dbReference type="InterPro" id="IPR021080">
    <property type="entry name" value="Minor_capsid_protein"/>
</dbReference>
<accession>A0A8S5N4Q4</accession>
<proteinExistence type="predicted"/>
<dbReference type="EMBL" id="BK015066">
    <property type="protein sequence ID" value="DAD89617.1"/>
    <property type="molecule type" value="Genomic_DNA"/>
</dbReference>